<dbReference type="Proteomes" id="UP000276770">
    <property type="component" value="Unassembled WGS sequence"/>
</dbReference>
<reference evidence="1 2" key="1">
    <citation type="submission" date="2018-10" db="EMBL/GenBank/DDBJ databases">
        <title>Falsibacillus sp. genome draft.</title>
        <authorList>
            <person name="Shi S."/>
        </authorList>
    </citation>
    <scope>NUCLEOTIDE SEQUENCE [LARGE SCALE GENOMIC DNA]</scope>
    <source>
        <strain evidence="1 2">GY 10110</strain>
    </source>
</reference>
<sequence>MKFLEKGSEKFVEGRRGYGRLPVGFKERWTIWIRDLSSILLLILRYDMSQPGKMFDHDKYIKK</sequence>
<accession>A0A3L7JYU4</accession>
<dbReference type="AlphaFoldDB" id="A0A3L7JYU4"/>
<organism evidence="1 2">
    <name type="scientific">Falsibacillus albus</name>
    <dbReference type="NCBI Taxonomy" id="2478915"/>
    <lineage>
        <taxon>Bacteria</taxon>
        <taxon>Bacillati</taxon>
        <taxon>Bacillota</taxon>
        <taxon>Bacilli</taxon>
        <taxon>Bacillales</taxon>
        <taxon>Bacillaceae</taxon>
        <taxon>Falsibacillus</taxon>
    </lineage>
</organism>
<proteinExistence type="predicted"/>
<name>A0A3L7JYU4_9BACI</name>
<evidence type="ECO:0000313" key="1">
    <source>
        <dbReference type="EMBL" id="RLQ94881.1"/>
    </source>
</evidence>
<evidence type="ECO:0000313" key="2">
    <source>
        <dbReference type="Proteomes" id="UP000276770"/>
    </source>
</evidence>
<protein>
    <submittedName>
        <fullName evidence="1">Uncharacterized protein</fullName>
    </submittedName>
</protein>
<comment type="caution">
    <text evidence="1">The sequence shown here is derived from an EMBL/GenBank/DDBJ whole genome shotgun (WGS) entry which is preliminary data.</text>
</comment>
<gene>
    <name evidence="1" type="ORF">D9X91_12935</name>
</gene>
<keyword evidence="2" id="KW-1185">Reference proteome</keyword>
<dbReference type="EMBL" id="RCVZ01000008">
    <property type="protein sequence ID" value="RLQ94881.1"/>
    <property type="molecule type" value="Genomic_DNA"/>
</dbReference>